<dbReference type="RefSeq" id="WP_340609756.1">
    <property type="nucleotide sequence ID" value="NZ_JBBNAW010000001.1"/>
</dbReference>
<organism evidence="1 2">
    <name type="scientific">Pseudomonas shirazensis</name>
    <dbReference type="NCBI Taxonomy" id="2745494"/>
    <lineage>
        <taxon>Bacteria</taxon>
        <taxon>Pseudomonadati</taxon>
        <taxon>Pseudomonadota</taxon>
        <taxon>Gammaproteobacteria</taxon>
        <taxon>Pseudomonadales</taxon>
        <taxon>Pseudomonadaceae</taxon>
        <taxon>Pseudomonas</taxon>
    </lineage>
</organism>
<dbReference type="EMBL" id="JBBNAW010000001">
    <property type="protein sequence ID" value="MEK2607692.1"/>
    <property type="molecule type" value="Genomic_DNA"/>
</dbReference>
<proteinExistence type="predicted"/>
<evidence type="ECO:0000313" key="2">
    <source>
        <dbReference type="Proteomes" id="UP001386972"/>
    </source>
</evidence>
<evidence type="ECO:0008006" key="3">
    <source>
        <dbReference type="Google" id="ProtNLM"/>
    </source>
</evidence>
<evidence type="ECO:0000313" key="1">
    <source>
        <dbReference type="EMBL" id="MEK2607692.1"/>
    </source>
</evidence>
<keyword evidence="2" id="KW-1185">Reference proteome</keyword>
<comment type="caution">
    <text evidence="1">The sequence shown here is derived from an EMBL/GenBank/DDBJ whole genome shotgun (WGS) entry which is preliminary data.</text>
</comment>
<reference evidence="1 2" key="1">
    <citation type="submission" date="2024-03" db="EMBL/GenBank/DDBJ databases">
        <title>Screening, Identification and Application of a Plant Lactobacillus Strain.</title>
        <authorList>
            <person name="Li Y.L."/>
        </authorList>
    </citation>
    <scope>NUCLEOTIDE SEQUENCE [LARGE SCALE GENOMIC DNA]</scope>
    <source>
        <strain evidence="1 2">JDB</strain>
    </source>
</reference>
<dbReference type="Proteomes" id="UP001386972">
    <property type="component" value="Unassembled WGS sequence"/>
</dbReference>
<protein>
    <recommendedName>
        <fullName evidence="3">Phage tail tape measure protein, TP901 family, core region</fullName>
    </recommendedName>
</protein>
<gene>
    <name evidence="1" type="ORF">WLF18_01040</name>
</gene>
<sequence>MSAKVLKSFLIGIGYDTKGLEAGEKKISGSLQGLKGRALQVSGALVGAFSAGAASVAATARSVDQLALSTQNLRTSTNAVYNYGNAIRLAGGEAGEALDAITRFEEIQNNLRLKGDAGPITELATAGIDVNALYQTNTGEEFLRTIAEMIPRLDEGQRAQVQSSLGLSDAAFRSLAGGVEKLDASIAKANSITGNIDQLSENSRRLLESSAELSLAVEGVRNELAEKFLPSLIGASNWLNKLINDHRDDVSGVIDYAAENAGATAALGAASAASVAGAVAAKLGLNTVGGAVSKAGGAGMAVTGSAIGANLLNRTLDENLPGYGDASRAFDELLMGITGASRIPGPLELMFGGPSAAPAKEWPNSRGPDTYSGKIIRSQEDVDYLKRRDAGAADSMPPLSVSTVEEDRQASAEAIAGALVRSPIKVQSQLGVTLTLDGQALETKIVQVNERTNYETLADLRVTTER</sequence>
<accession>A0ABU8ZTQ8</accession>
<name>A0ABU8ZTQ8_9PSED</name>